<evidence type="ECO:0000256" key="1">
    <source>
        <dbReference type="SAM" id="Coils"/>
    </source>
</evidence>
<comment type="caution">
    <text evidence="3">The sequence shown here is derived from an EMBL/GenBank/DDBJ whole genome shotgun (WGS) entry which is preliminary data.</text>
</comment>
<gene>
    <name evidence="3" type="ORF">DES53_102808</name>
</gene>
<dbReference type="RefSeq" id="WP_113957929.1">
    <property type="nucleotide sequence ID" value="NZ_QNRR01000002.1"/>
</dbReference>
<dbReference type="EMBL" id="QNRR01000002">
    <property type="protein sequence ID" value="RBP46417.1"/>
    <property type="molecule type" value="Genomic_DNA"/>
</dbReference>
<keyword evidence="4" id="KW-1185">Reference proteome</keyword>
<keyword evidence="1" id="KW-0175">Coiled coil</keyword>
<proteinExistence type="predicted"/>
<reference evidence="3 4" key="1">
    <citation type="submission" date="2018-06" db="EMBL/GenBank/DDBJ databases">
        <title>Genomic Encyclopedia of Type Strains, Phase IV (KMG-IV): sequencing the most valuable type-strain genomes for metagenomic binning, comparative biology and taxonomic classification.</title>
        <authorList>
            <person name="Goeker M."/>
        </authorList>
    </citation>
    <scope>NUCLEOTIDE SEQUENCE [LARGE SCALE GENOMIC DNA]</scope>
    <source>
        <strain evidence="3 4">DSM 25532</strain>
    </source>
</reference>
<feature type="compositionally biased region" description="Basic and acidic residues" evidence="2">
    <location>
        <begin position="50"/>
        <end position="70"/>
    </location>
</feature>
<dbReference type="AlphaFoldDB" id="A0A366HUN5"/>
<organism evidence="3 4">
    <name type="scientific">Roseimicrobium gellanilyticum</name>
    <dbReference type="NCBI Taxonomy" id="748857"/>
    <lineage>
        <taxon>Bacteria</taxon>
        <taxon>Pseudomonadati</taxon>
        <taxon>Verrucomicrobiota</taxon>
        <taxon>Verrucomicrobiia</taxon>
        <taxon>Verrucomicrobiales</taxon>
        <taxon>Verrucomicrobiaceae</taxon>
        <taxon>Roseimicrobium</taxon>
    </lineage>
</organism>
<evidence type="ECO:0000256" key="2">
    <source>
        <dbReference type="SAM" id="MobiDB-lite"/>
    </source>
</evidence>
<evidence type="ECO:0000313" key="4">
    <source>
        <dbReference type="Proteomes" id="UP000253426"/>
    </source>
</evidence>
<name>A0A366HUN5_9BACT</name>
<sequence>MGWRKRLEEVAIEKVDAETTVKATKQQRTEFDQHTQELDGLKKNVSVRESLGKKTEESVKQDAPKVKVSV</sequence>
<feature type="region of interest" description="Disordered" evidence="2">
    <location>
        <begin position="49"/>
        <end position="70"/>
    </location>
</feature>
<feature type="coiled-coil region" evidence="1">
    <location>
        <begin position="7"/>
        <end position="44"/>
    </location>
</feature>
<protein>
    <submittedName>
        <fullName evidence="3">Uncharacterized protein</fullName>
    </submittedName>
</protein>
<dbReference type="Proteomes" id="UP000253426">
    <property type="component" value="Unassembled WGS sequence"/>
</dbReference>
<accession>A0A366HUN5</accession>
<evidence type="ECO:0000313" key="3">
    <source>
        <dbReference type="EMBL" id="RBP46417.1"/>
    </source>
</evidence>